<sequence length="157" mass="16772">MKKKLTAAVMGLAIAFTSLGVTSAHADSKMDQVIDGAIGTPYRIGGTSFSGFDCSGFTQYVFSKMNIDLPRQSSSQYQVGEPVSKSDLIAGDLLFFNTTGAGVSHVAVYVGNGNFAHASTSKGVRIDSLSMDYYQNRYVGAKRVMSDSTYNTFATDN</sequence>
<keyword evidence="5" id="KW-0732">Signal</keyword>
<dbReference type="AlphaFoldDB" id="A0AAX3M807"/>
<dbReference type="GO" id="GO:0008234">
    <property type="term" value="F:cysteine-type peptidase activity"/>
    <property type="evidence" value="ECO:0007669"/>
    <property type="project" value="UniProtKB-KW"/>
</dbReference>
<evidence type="ECO:0000256" key="3">
    <source>
        <dbReference type="ARBA" id="ARBA00022801"/>
    </source>
</evidence>
<keyword evidence="3" id="KW-0378">Hydrolase</keyword>
<dbReference type="KEGG" id="pka:PQ456_00400"/>
<dbReference type="Pfam" id="PF00877">
    <property type="entry name" value="NLPC_P60"/>
    <property type="match status" value="1"/>
</dbReference>
<dbReference type="PROSITE" id="PS51935">
    <property type="entry name" value="NLPC_P60"/>
    <property type="match status" value="1"/>
</dbReference>
<evidence type="ECO:0000256" key="5">
    <source>
        <dbReference type="SAM" id="SignalP"/>
    </source>
</evidence>
<name>A0AAX3M807_9BACL</name>
<evidence type="ECO:0000313" key="7">
    <source>
        <dbReference type="EMBL" id="WCT58051.1"/>
    </source>
</evidence>
<dbReference type="PANTHER" id="PTHR47053">
    <property type="entry name" value="MUREIN DD-ENDOPEPTIDASE MEPH-RELATED"/>
    <property type="match status" value="1"/>
</dbReference>
<dbReference type="Proteomes" id="UP001220509">
    <property type="component" value="Chromosome"/>
</dbReference>
<evidence type="ECO:0000256" key="1">
    <source>
        <dbReference type="ARBA" id="ARBA00007074"/>
    </source>
</evidence>
<evidence type="ECO:0000259" key="6">
    <source>
        <dbReference type="PROSITE" id="PS51935"/>
    </source>
</evidence>
<reference evidence="7 8" key="1">
    <citation type="submission" date="2023-02" db="EMBL/GenBank/DDBJ databases">
        <title>Genome sequence of Paenibacillus kyungheensis KACC 18744.</title>
        <authorList>
            <person name="Kim S."/>
            <person name="Heo J."/>
            <person name="Kwon S.-W."/>
        </authorList>
    </citation>
    <scope>NUCLEOTIDE SEQUENCE [LARGE SCALE GENOMIC DNA]</scope>
    <source>
        <strain evidence="7 8">KACC 18744</strain>
    </source>
</reference>
<accession>A0AAX3M807</accession>
<dbReference type="GO" id="GO:0006508">
    <property type="term" value="P:proteolysis"/>
    <property type="evidence" value="ECO:0007669"/>
    <property type="project" value="UniProtKB-KW"/>
</dbReference>
<keyword evidence="2" id="KW-0645">Protease</keyword>
<feature type="domain" description="NlpC/P60" evidence="6">
    <location>
        <begin position="23"/>
        <end position="145"/>
    </location>
</feature>
<dbReference type="RefSeq" id="WP_204827361.1">
    <property type="nucleotide sequence ID" value="NZ_CP117416.1"/>
</dbReference>
<keyword evidence="4" id="KW-0788">Thiol protease</keyword>
<feature type="signal peptide" evidence="5">
    <location>
        <begin position="1"/>
        <end position="26"/>
    </location>
</feature>
<dbReference type="InterPro" id="IPR038765">
    <property type="entry name" value="Papain-like_cys_pep_sf"/>
</dbReference>
<organism evidence="7 8">
    <name type="scientific">Paenibacillus kyungheensis</name>
    <dbReference type="NCBI Taxonomy" id="1452732"/>
    <lineage>
        <taxon>Bacteria</taxon>
        <taxon>Bacillati</taxon>
        <taxon>Bacillota</taxon>
        <taxon>Bacilli</taxon>
        <taxon>Bacillales</taxon>
        <taxon>Paenibacillaceae</taxon>
        <taxon>Paenibacillus</taxon>
    </lineage>
</organism>
<evidence type="ECO:0000256" key="2">
    <source>
        <dbReference type="ARBA" id="ARBA00022670"/>
    </source>
</evidence>
<dbReference type="InterPro" id="IPR000064">
    <property type="entry name" value="NLP_P60_dom"/>
</dbReference>
<dbReference type="InterPro" id="IPR051202">
    <property type="entry name" value="Peptidase_C40"/>
</dbReference>
<keyword evidence="8" id="KW-1185">Reference proteome</keyword>
<proteinExistence type="inferred from homology"/>
<comment type="similarity">
    <text evidence="1">Belongs to the peptidase C40 family.</text>
</comment>
<protein>
    <submittedName>
        <fullName evidence="7">C40 family peptidase</fullName>
    </submittedName>
</protein>
<feature type="chain" id="PRO_5043937538" evidence="5">
    <location>
        <begin position="27"/>
        <end position="157"/>
    </location>
</feature>
<gene>
    <name evidence="7" type="ORF">PQ456_00400</name>
</gene>
<dbReference type="EMBL" id="CP117416">
    <property type="protein sequence ID" value="WCT58051.1"/>
    <property type="molecule type" value="Genomic_DNA"/>
</dbReference>
<evidence type="ECO:0000256" key="4">
    <source>
        <dbReference type="ARBA" id="ARBA00022807"/>
    </source>
</evidence>
<dbReference type="PANTHER" id="PTHR47053:SF1">
    <property type="entry name" value="MUREIN DD-ENDOPEPTIDASE MEPH-RELATED"/>
    <property type="match status" value="1"/>
</dbReference>
<dbReference type="Gene3D" id="3.90.1720.10">
    <property type="entry name" value="endopeptidase domain like (from Nostoc punctiforme)"/>
    <property type="match status" value="1"/>
</dbReference>
<evidence type="ECO:0000313" key="8">
    <source>
        <dbReference type="Proteomes" id="UP001220509"/>
    </source>
</evidence>
<dbReference type="SUPFAM" id="SSF54001">
    <property type="entry name" value="Cysteine proteinases"/>
    <property type="match status" value="1"/>
</dbReference>